<keyword evidence="8" id="KW-1185">Reference proteome</keyword>
<name>A0A7H9AZK3_ZYGMR</name>
<keyword evidence="5 6" id="KW-0472">Membrane</keyword>
<keyword evidence="4 6" id="KW-1133">Transmembrane helix</keyword>
<evidence type="ECO:0000256" key="6">
    <source>
        <dbReference type="RuleBase" id="RU367022"/>
    </source>
</evidence>
<dbReference type="OrthoDB" id="161814at2759"/>
<dbReference type="Pfam" id="PF04145">
    <property type="entry name" value="Ctr"/>
    <property type="match status" value="1"/>
</dbReference>
<dbReference type="EMBL" id="CP058605">
    <property type="protein sequence ID" value="QLG71627.1"/>
    <property type="molecule type" value="Genomic_DNA"/>
</dbReference>
<dbReference type="PANTHER" id="PTHR12483">
    <property type="entry name" value="SOLUTE CARRIER FAMILY 31 COPPER TRANSPORTERS"/>
    <property type="match status" value="1"/>
</dbReference>
<dbReference type="GO" id="GO:0005375">
    <property type="term" value="F:copper ion transmembrane transporter activity"/>
    <property type="evidence" value="ECO:0007669"/>
    <property type="project" value="UniProtKB-UniRule"/>
</dbReference>
<dbReference type="AlphaFoldDB" id="A0A7H9AZK3"/>
<organism evidence="7 8">
    <name type="scientific">Zygotorulaspora mrakii</name>
    <name type="common">Zygosaccharomyces mrakii</name>
    <dbReference type="NCBI Taxonomy" id="42260"/>
    <lineage>
        <taxon>Eukaryota</taxon>
        <taxon>Fungi</taxon>
        <taxon>Dikarya</taxon>
        <taxon>Ascomycota</taxon>
        <taxon>Saccharomycotina</taxon>
        <taxon>Saccharomycetes</taxon>
        <taxon>Saccharomycetales</taxon>
        <taxon>Saccharomycetaceae</taxon>
        <taxon>Zygotorulaspora</taxon>
    </lineage>
</organism>
<dbReference type="GeneID" id="59235289"/>
<proteinExistence type="inferred from homology"/>
<keyword evidence="6" id="KW-0187">Copper transport</keyword>
<evidence type="ECO:0000313" key="8">
    <source>
        <dbReference type="Proteomes" id="UP000509704"/>
    </source>
</evidence>
<evidence type="ECO:0000256" key="4">
    <source>
        <dbReference type="ARBA" id="ARBA00022989"/>
    </source>
</evidence>
<reference evidence="7 8" key="1">
    <citation type="submission" date="2020-07" db="EMBL/GenBank/DDBJ databases">
        <title>The yeast mating-type switching endonuclease HO is a domesticated member of an unorthodox homing genetic element family.</title>
        <authorList>
            <person name="Coughlan A.Y."/>
            <person name="Lombardi L."/>
            <person name="Braun-Galleani S."/>
            <person name="Martos A.R."/>
            <person name="Galeote V."/>
            <person name="Bigey F."/>
            <person name="Dequin S."/>
            <person name="Byrne K.P."/>
            <person name="Wolfe K.H."/>
        </authorList>
    </citation>
    <scope>NUCLEOTIDE SEQUENCE [LARGE SCALE GENOMIC DNA]</scope>
    <source>
        <strain evidence="7 8">NRRL Y-6702</strain>
    </source>
</reference>
<protein>
    <recommendedName>
        <fullName evidence="6">Copper transport protein</fullName>
    </recommendedName>
</protein>
<keyword evidence="6" id="KW-0186">Copper</keyword>
<gene>
    <name evidence="7" type="ORF">HG535_0B06730</name>
</gene>
<evidence type="ECO:0000256" key="3">
    <source>
        <dbReference type="ARBA" id="ARBA00022692"/>
    </source>
</evidence>
<dbReference type="InterPro" id="IPR007274">
    <property type="entry name" value="Cop_transporter"/>
</dbReference>
<feature type="transmembrane region" description="Helical" evidence="6">
    <location>
        <begin position="214"/>
        <end position="230"/>
    </location>
</feature>
<dbReference type="GO" id="GO:0016020">
    <property type="term" value="C:membrane"/>
    <property type="evidence" value="ECO:0007669"/>
    <property type="project" value="UniProtKB-SubCell"/>
</dbReference>
<sequence>MSTGPDLIQGFNMMSMGGMGSMGGSNSSNSTHSANQCKISMLWNWYTIDTCFIARSWRCDTKGKFAGSCIGCFALVVAAQWLNRVSRQFDIELVKRHKMKYLGDQLSKNVLSSDDVTSELSNDQLHQITNESGLMTTIIALQKTLSHTWYFNFCGRRETIEDNALEKSLSCCSAAPSVQIYPSFLDHIVRVGVFVLQWGLSYIIMLLFMYYNGYIIISCIIGAFVGRFLFNYEPLGICGGSNGNSSLVAHDREENDRKCCM</sequence>
<comment type="subcellular location">
    <subcellularLocation>
        <location evidence="1 6">Membrane</location>
        <topology evidence="1 6">Multi-pass membrane protein</topology>
    </subcellularLocation>
</comment>
<keyword evidence="6" id="KW-0813">Transport</keyword>
<dbReference type="KEGG" id="zmk:HG535_0B06730"/>
<evidence type="ECO:0000256" key="5">
    <source>
        <dbReference type="ARBA" id="ARBA00023136"/>
    </source>
</evidence>
<evidence type="ECO:0000256" key="2">
    <source>
        <dbReference type="ARBA" id="ARBA00006921"/>
    </source>
</evidence>
<dbReference type="PANTHER" id="PTHR12483:SF73">
    <property type="entry name" value="COPPER TRANSPORT PROTEIN CTR3"/>
    <property type="match status" value="1"/>
</dbReference>
<accession>A0A7H9AZK3</accession>
<dbReference type="RefSeq" id="XP_037143355.1">
    <property type="nucleotide sequence ID" value="XM_037287460.1"/>
</dbReference>
<evidence type="ECO:0000256" key="1">
    <source>
        <dbReference type="ARBA" id="ARBA00004141"/>
    </source>
</evidence>
<keyword evidence="6" id="KW-0406">Ion transport</keyword>
<dbReference type="Proteomes" id="UP000509704">
    <property type="component" value="Chromosome 2"/>
</dbReference>
<evidence type="ECO:0000313" key="7">
    <source>
        <dbReference type="EMBL" id="QLG71627.1"/>
    </source>
</evidence>
<keyword evidence="3 6" id="KW-0812">Transmembrane</keyword>
<comment type="similarity">
    <text evidence="2 6">Belongs to the copper transporter (Ctr) (TC 1.A.56) family. SLC31A subfamily.</text>
</comment>